<dbReference type="eggNOG" id="COG1309">
    <property type="taxonomic scope" value="Bacteria"/>
</dbReference>
<dbReference type="EMBL" id="AGQV01000001">
    <property type="protein sequence ID" value="EHH68870.1"/>
    <property type="molecule type" value="Genomic_DNA"/>
</dbReference>
<dbReference type="RefSeq" id="WP_008850327.1">
    <property type="nucleotide sequence ID" value="NZ_AGQV01000001.1"/>
</dbReference>
<dbReference type="AlphaFoldDB" id="G6XFB2"/>
<proteinExistence type="predicted"/>
<protein>
    <recommendedName>
        <fullName evidence="3">TetR family transcriptional regulator</fullName>
    </recommendedName>
</protein>
<sequence length="84" mass="9706">MHDPEFGRVLREVSIEPAWQQMQCFLERARLRGEPVFACHPDTALDILLSTIHFRAMALLCSETVETEQNIRDVRALARSLMTH</sequence>
<dbReference type="Gene3D" id="1.10.357.10">
    <property type="entry name" value="Tetracycline Repressor, domain 2"/>
    <property type="match status" value="1"/>
</dbReference>
<gene>
    <name evidence="1" type="ORF">GMO_01770</name>
</gene>
<dbReference type="InterPro" id="IPR036271">
    <property type="entry name" value="Tet_transcr_reg_TetR-rel_C_sf"/>
</dbReference>
<comment type="caution">
    <text evidence="1">The sequence shown here is derived from an EMBL/GenBank/DDBJ whole genome shotgun (WGS) entry which is preliminary data.</text>
</comment>
<organism evidence="1 2">
    <name type="scientific">Gluconobacter morbifer G707</name>
    <dbReference type="NCBI Taxonomy" id="1088869"/>
    <lineage>
        <taxon>Bacteria</taxon>
        <taxon>Pseudomonadati</taxon>
        <taxon>Pseudomonadota</taxon>
        <taxon>Alphaproteobacteria</taxon>
        <taxon>Acetobacterales</taxon>
        <taxon>Acetobacteraceae</taxon>
        <taxon>Gluconobacter</taxon>
    </lineage>
</organism>
<dbReference type="SUPFAM" id="SSF48498">
    <property type="entry name" value="Tetracyclin repressor-like, C-terminal domain"/>
    <property type="match status" value="1"/>
</dbReference>
<evidence type="ECO:0000313" key="1">
    <source>
        <dbReference type="EMBL" id="EHH68870.1"/>
    </source>
</evidence>
<reference evidence="1 2" key="1">
    <citation type="submission" date="2011-10" db="EMBL/GenBank/DDBJ databases">
        <title>Genome sequence of Gluconobacter morbifer G707, isolated from Drosophila gut.</title>
        <authorList>
            <person name="Lee W.-J."/>
            <person name="Kim E.-K."/>
        </authorList>
    </citation>
    <scope>NUCLEOTIDE SEQUENCE [LARGE SCALE GENOMIC DNA]</scope>
    <source>
        <strain evidence="1 2">G707</strain>
    </source>
</reference>
<keyword evidence="2" id="KW-1185">Reference proteome</keyword>
<accession>G6XFB2</accession>
<dbReference type="STRING" id="1088869.GMO_01770"/>
<dbReference type="PATRIC" id="fig|1088869.3.peg.177"/>
<evidence type="ECO:0008006" key="3">
    <source>
        <dbReference type="Google" id="ProtNLM"/>
    </source>
</evidence>
<dbReference type="Proteomes" id="UP000004949">
    <property type="component" value="Unassembled WGS sequence"/>
</dbReference>
<name>G6XFB2_9PROT</name>
<evidence type="ECO:0000313" key="2">
    <source>
        <dbReference type="Proteomes" id="UP000004949"/>
    </source>
</evidence>